<name>A0AAN6M9N5_9PLEO</name>
<keyword evidence="3" id="KW-1185">Reference proteome</keyword>
<feature type="compositionally biased region" description="Polar residues" evidence="1">
    <location>
        <begin position="272"/>
        <end position="281"/>
    </location>
</feature>
<reference evidence="2 3" key="1">
    <citation type="submission" date="2021-02" db="EMBL/GenBank/DDBJ databases">
        <title>Genome assembly of Pseudopithomyces chartarum.</title>
        <authorList>
            <person name="Jauregui R."/>
            <person name="Singh J."/>
            <person name="Voisey C."/>
        </authorList>
    </citation>
    <scope>NUCLEOTIDE SEQUENCE [LARGE SCALE GENOMIC DNA]</scope>
    <source>
        <strain evidence="2 3">AGR01</strain>
    </source>
</reference>
<dbReference type="AlphaFoldDB" id="A0AAN6M9N5"/>
<proteinExistence type="predicted"/>
<feature type="region of interest" description="Disordered" evidence="1">
    <location>
        <begin position="269"/>
        <end position="317"/>
    </location>
</feature>
<organism evidence="2 3">
    <name type="scientific">Pseudopithomyces chartarum</name>
    <dbReference type="NCBI Taxonomy" id="1892770"/>
    <lineage>
        <taxon>Eukaryota</taxon>
        <taxon>Fungi</taxon>
        <taxon>Dikarya</taxon>
        <taxon>Ascomycota</taxon>
        <taxon>Pezizomycotina</taxon>
        <taxon>Dothideomycetes</taxon>
        <taxon>Pleosporomycetidae</taxon>
        <taxon>Pleosporales</taxon>
        <taxon>Massarineae</taxon>
        <taxon>Didymosphaeriaceae</taxon>
        <taxon>Pseudopithomyces</taxon>
    </lineage>
</organism>
<dbReference type="Proteomes" id="UP001280581">
    <property type="component" value="Unassembled WGS sequence"/>
</dbReference>
<protein>
    <submittedName>
        <fullName evidence="2">Uncharacterized protein</fullName>
    </submittedName>
</protein>
<sequence length="689" mass="73630">MVTFALPESPASDVSGPQVSNQEAVGPKQEQREQQHRPHAPSTSPPRFIFNKEKARDTWRTPAAAAHNQIRIVVERKGYANGDIVCDRINPDLLFKSVPALRRRLEDRQIFLPTAACLNEETVESMVYELVSCAKDGTSVPVPEHVLKDPVSMIRMHCVLVFFELKQEAEEFRSALWKLFASVHLNHADMLWIWDTFSGHVRSDLYTAPFADEYVQMMAWRILTLDKNIQLDPNIRRHIASEKEPKYLTEIIETRLMTHGLGMNPLAYEVSENPSQPSPTALANKMNSEDRAPANMAGSAAPTRSEQDSGGNFNSTISLNLGQQDLAITSKVEGQDTKADPSVKAGMKRPSSTNDTAGEQKRVMKGSDGPELAPSTSPFSFNRSGVTDSRMNAMTSVPAAGSSLVSGFGRTGNTESAQSASLGIVTPVPSSPFHILGKSGQSPAQSVVDSSRGPKTLNTFGTAQQVTKQSDSMDTTTIAALPSSASAANSPSTTPLRNSGSSGPFGASAAANRANSLSTDLAHKQMQMQQANGEFATMSTPMAAQGPLHNTGSKLFGTQVPNVPGTGNFTTPLGSSMNNARTFGVTGDHASTPGATSNPFASSNSYTFGQGLTRFSPSVNTSFSRQSQPADANLFPNAGFGAAVNNPNQADNPFDFQPPKQSGNGSGARNNGGRLIKKATGVRGSRRQG</sequence>
<feature type="region of interest" description="Disordered" evidence="1">
    <location>
        <begin position="619"/>
        <end position="689"/>
    </location>
</feature>
<evidence type="ECO:0000313" key="2">
    <source>
        <dbReference type="EMBL" id="KAK3217141.1"/>
    </source>
</evidence>
<evidence type="ECO:0000256" key="1">
    <source>
        <dbReference type="SAM" id="MobiDB-lite"/>
    </source>
</evidence>
<dbReference type="EMBL" id="WVTA01000001">
    <property type="protein sequence ID" value="KAK3217141.1"/>
    <property type="molecule type" value="Genomic_DNA"/>
</dbReference>
<evidence type="ECO:0000313" key="3">
    <source>
        <dbReference type="Proteomes" id="UP001280581"/>
    </source>
</evidence>
<comment type="caution">
    <text evidence="2">The sequence shown here is derived from an EMBL/GenBank/DDBJ whole genome shotgun (WGS) entry which is preliminary data.</text>
</comment>
<feature type="region of interest" description="Disordered" evidence="1">
    <location>
        <begin position="1"/>
        <end position="49"/>
    </location>
</feature>
<feature type="compositionally biased region" description="Polar residues" evidence="1">
    <location>
        <begin position="302"/>
        <end position="317"/>
    </location>
</feature>
<feature type="compositionally biased region" description="Polar residues" evidence="1">
    <location>
        <begin position="619"/>
        <end position="630"/>
    </location>
</feature>
<accession>A0AAN6M9N5</accession>
<gene>
    <name evidence="2" type="ORF">GRF29_1g2077277</name>
</gene>
<feature type="region of interest" description="Disordered" evidence="1">
    <location>
        <begin position="332"/>
        <end position="381"/>
    </location>
</feature>
<feature type="region of interest" description="Disordered" evidence="1">
    <location>
        <begin position="482"/>
        <end position="514"/>
    </location>
</feature>